<dbReference type="InterPro" id="IPR008910">
    <property type="entry name" value="MSC_TM_helix"/>
</dbReference>
<gene>
    <name evidence="2" type="ORF">AAIA72_10020</name>
</gene>
<keyword evidence="1" id="KW-0997">Cell inner membrane</keyword>
<dbReference type="GO" id="GO:0008381">
    <property type="term" value="F:mechanosensitive monoatomic ion channel activity"/>
    <property type="evidence" value="ECO:0007669"/>
    <property type="project" value="InterPro"/>
</dbReference>
<keyword evidence="1" id="KW-0406">Ion transport</keyword>
<protein>
    <recommendedName>
        <fullName evidence="1">Small-conductance mechanosensitive channel</fullName>
    </recommendedName>
</protein>
<comment type="similarity">
    <text evidence="1">Belongs to the MscS (TC 1.A.23) family.</text>
</comment>
<feature type="transmembrane region" description="Helical" evidence="1">
    <location>
        <begin position="116"/>
        <end position="137"/>
    </location>
</feature>
<feature type="transmembrane region" description="Helical" evidence="1">
    <location>
        <begin position="24"/>
        <end position="45"/>
    </location>
</feature>
<comment type="subunit">
    <text evidence="1">Homoheptamer.</text>
</comment>
<accession>A0AB39USZ5</accession>
<feature type="transmembrane region" description="Helical" evidence="1">
    <location>
        <begin position="158"/>
        <end position="176"/>
    </location>
</feature>
<comment type="function">
    <text evidence="1">Mechanosensitive channel that participates in the regulation of osmotic pressure changes within the cell, opening in response to stretch forces in the membrane lipid bilayer, without the need for other proteins. Contributes to normal resistance to hypoosmotic shock. Forms an ion channel of 1.0 nanosiemens conductance with a slight preference for anions.</text>
</comment>
<evidence type="ECO:0000313" key="2">
    <source>
        <dbReference type="EMBL" id="XDT71142.1"/>
    </source>
</evidence>
<keyword evidence="1" id="KW-1003">Cell membrane</keyword>
<keyword evidence="1" id="KW-0812">Transmembrane</keyword>
<evidence type="ECO:0000256" key="1">
    <source>
        <dbReference type="RuleBase" id="RU369025"/>
    </source>
</evidence>
<keyword evidence="1" id="KW-0813">Transport</keyword>
<keyword evidence="1" id="KW-1133">Transmembrane helix</keyword>
<dbReference type="Pfam" id="PF05552">
    <property type="entry name" value="MS_channel_1st_1"/>
    <property type="match status" value="2"/>
</dbReference>
<dbReference type="AlphaFoldDB" id="A0AB39USZ5"/>
<name>A0AB39USZ5_9GAMM</name>
<dbReference type="InterPro" id="IPR045275">
    <property type="entry name" value="MscS_archaea/bacteria_type"/>
</dbReference>
<reference evidence="2" key="1">
    <citation type="submission" date="2024-05" db="EMBL/GenBank/DDBJ databases">
        <title>Genome sequencing of novel strain.</title>
        <authorList>
            <person name="Ganbat D."/>
            <person name="Ganbat S."/>
            <person name="Lee S.-J."/>
        </authorList>
    </citation>
    <scope>NUCLEOTIDE SEQUENCE</scope>
    <source>
        <strain evidence="2">SMD15-11</strain>
    </source>
</reference>
<dbReference type="PANTHER" id="PTHR30221">
    <property type="entry name" value="SMALL-CONDUCTANCE MECHANOSENSITIVE CHANNEL"/>
    <property type="match status" value="1"/>
</dbReference>
<dbReference type="GO" id="GO:0005886">
    <property type="term" value="C:plasma membrane"/>
    <property type="evidence" value="ECO:0007669"/>
    <property type="project" value="UniProtKB-SubCell"/>
</dbReference>
<feature type="transmembrane region" description="Helical" evidence="1">
    <location>
        <begin position="86"/>
        <end position="104"/>
    </location>
</feature>
<comment type="subcellular location">
    <subcellularLocation>
        <location evidence="1">Cell inner membrane</location>
        <topology evidence="1">Multi-pass membrane protein</topology>
    </subcellularLocation>
</comment>
<keyword evidence="1" id="KW-0472">Membrane</keyword>
<dbReference type="Gene3D" id="1.10.287.1260">
    <property type="match status" value="1"/>
</dbReference>
<proteinExistence type="inferred from homology"/>
<organism evidence="2">
    <name type="scientific">Thermohahella caldifontis</name>
    <dbReference type="NCBI Taxonomy" id="3142973"/>
    <lineage>
        <taxon>Bacteria</taxon>
        <taxon>Pseudomonadati</taxon>
        <taxon>Pseudomonadota</taxon>
        <taxon>Gammaproteobacteria</taxon>
        <taxon>Oceanospirillales</taxon>
        <taxon>Hahellaceae</taxon>
        <taxon>Thermohahella</taxon>
    </lineage>
</organism>
<sequence length="280" mass="29781">MNLDAWTQAFGTALSNFWGKIAEFAPNVLATLFIVLAGLYVARLIGQGVALALRKLGMDSLCDKIGLTGWLKTAGLDIPPSQALAGLFRIFLILLIILSAAETLGLERISAVVDEFVLYLPRLFGAIAVVVAGMFIAHHLKRSVGRTLKHMGVDYARAVAQTVYGITLLITASVAINQLDIATGLFDLFFAIVLASIGLAVAISFGLGARGVSEQLISGVYLREQLVPGETLIVDGEEGVVLAVGNVNTLVQVGNEMRRIPNAVLLKSAFSTRNDDTDAD</sequence>
<comment type="caution">
    <text evidence="1">Lacks conserved residue(s) required for the propagation of feature annotation.</text>
</comment>
<keyword evidence="1" id="KW-0407">Ion channel</keyword>
<dbReference type="KEGG" id="tcd:AAIA72_10020"/>
<dbReference type="RefSeq" id="WP_369600181.1">
    <property type="nucleotide sequence ID" value="NZ_CP154858.1"/>
</dbReference>
<feature type="transmembrane region" description="Helical" evidence="1">
    <location>
        <begin position="188"/>
        <end position="209"/>
    </location>
</feature>
<dbReference type="PANTHER" id="PTHR30221:SF1">
    <property type="entry name" value="SMALL-CONDUCTANCE MECHANOSENSITIVE CHANNEL"/>
    <property type="match status" value="1"/>
</dbReference>
<dbReference type="EMBL" id="CP154858">
    <property type="protein sequence ID" value="XDT71142.1"/>
    <property type="molecule type" value="Genomic_DNA"/>
</dbReference>